<feature type="domain" description="Aminoglycoside phosphotransferase" evidence="1">
    <location>
        <begin position="198"/>
        <end position="325"/>
    </location>
</feature>
<name>A0A418V787_9DEIO</name>
<keyword evidence="3" id="KW-1185">Reference proteome</keyword>
<protein>
    <recommendedName>
        <fullName evidence="1">Aminoglycoside phosphotransferase domain-containing protein</fullName>
    </recommendedName>
</protein>
<dbReference type="SUPFAM" id="SSF56112">
    <property type="entry name" value="Protein kinase-like (PK-like)"/>
    <property type="match status" value="1"/>
</dbReference>
<evidence type="ECO:0000259" key="1">
    <source>
        <dbReference type="Pfam" id="PF01636"/>
    </source>
</evidence>
<dbReference type="InterPro" id="IPR011009">
    <property type="entry name" value="Kinase-like_dom_sf"/>
</dbReference>
<organism evidence="2 3">
    <name type="scientific">Deinococcus cavernae</name>
    <dbReference type="NCBI Taxonomy" id="2320857"/>
    <lineage>
        <taxon>Bacteria</taxon>
        <taxon>Thermotogati</taxon>
        <taxon>Deinococcota</taxon>
        <taxon>Deinococci</taxon>
        <taxon>Deinococcales</taxon>
        <taxon>Deinococcaceae</taxon>
        <taxon>Deinococcus</taxon>
    </lineage>
</organism>
<dbReference type="InterPro" id="IPR002575">
    <property type="entry name" value="Aminoglycoside_PTrfase"/>
</dbReference>
<sequence length="413" mass="46758">MLWRMASSEKIQVPVILWHPDGQRVAVQGREFPRLEVERHGNLKKTVQEAWQLATWELHDAGIAFGMTGTPRLLALSGELPAHLSWLEKDLPPLPFEQVWQRPDWQVCVRRRLEQAGVQATDFSPVHSHDLTSIVRAQTPAGEVFLKTSSKPDEMRFKEYVAADFPDVCPPLLACQVQEGWQVTASGGQLLDAVADLTAWQQAIRRLTEFQQSAQASRLAALGARAYPFEEMRERIPAFLSDTPLLRSWVVPEEKIRALQDARPTIRQALEKLAALKLPDLPAHGDAHPRNALYGERGSVWFDWSETLSAAHPFMDLGWFLGFTLHPARQTLPVRQAHPELEAHLTQSVLRAFDLPATQAPLLGAAMTLAYLHRAVVYDEKFREWQGNVPGWRPNYVPFSLRQAARELTRLRA</sequence>
<dbReference type="EMBL" id="QYUJ01000014">
    <property type="protein sequence ID" value="RJF71930.1"/>
    <property type="molecule type" value="Genomic_DNA"/>
</dbReference>
<evidence type="ECO:0000313" key="2">
    <source>
        <dbReference type="EMBL" id="RJF71930.1"/>
    </source>
</evidence>
<dbReference type="Pfam" id="PF01636">
    <property type="entry name" value="APH"/>
    <property type="match status" value="1"/>
</dbReference>
<gene>
    <name evidence="2" type="ORF">D3875_10510</name>
</gene>
<dbReference type="AlphaFoldDB" id="A0A418V787"/>
<comment type="caution">
    <text evidence="2">The sequence shown here is derived from an EMBL/GenBank/DDBJ whole genome shotgun (WGS) entry which is preliminary data.</text>
</comment>
<reference evidence="2 3" key="1">
    <citation type="submission" date="2018-09" db="EMBL/GenBank/DDBJ databases">
        <authorList>
            <person name="Zhu H."/>
        </authorList>
    </citation>
    <scope>NUCLEOTIDE SEQUENCE [LARGE SCALE GENOMIC DNA]</scope>
    <source>
        <strain evidence="2 3">K2S05-167</strain>
    </source>
</reference>
<dbReference type="Proteomes" id="UP000286287">
    <property type="component" value="Unassembled WGS sequence"/>
</dbReference>
<accession>A0A418V787</accession>
<dbReference type="Gene3D" id="3.90.1200.10">
    <property type="match status" value="1"/>
</dbReference>
<evidence type="ECO:0000313" key="3">
    <source>
        <dbReference type="Proteomes" id="UP000286287"/>
    </source>
</evidence>
<proteinExistence type="predicted"/>